<organism evidence="3 4">
    <name type="scientific">Somion occarium</name>
    <dbReference type="NCBI Taxonomy" id="3059160"/>
    <lineage>
        <taxon>Eukaryota</taxon>
        <taxon>Fungi</taxon>
        <taxon>Dikarya</taxon>
        <taxon>Basidiomycota</taxon>
        <taxon>Agaricomycotina</taxon>
        <taxon>Agaricomycetes</taxon>
        <taxon>Polyporales</taxon>
        <taxon>Cerrenaceae</taxon>
        <taxon>Somion</taxon>
    </lineage>
</organism>
<dbReference type="InterPro" id="IPR001810">
    <property type="entry name" value="F-box_dom"/>
</dbReference>
<keyword evidence="4" id="KW-1185">Reference proteome</keyword>
<name>A0ABP1DW48_9APHY</name>
<dbReference type="Pfam" id="PF12937">
    <property type="entry name" value="F-box-like"/>
    <property type="match status" value="1"/>
</dbReference>
<dbReference type="SUPFAM" id="SSF52047">
    <property type="entry name" value="RNI-like"/>
    <property type="match status" value="1"/>
</dbReference>
<feature type="domain" description="F-box" evidence="2">
    <location>
        <begin position="85"/>
        <end position="145"/>
    </location>
</feature>
<evidence type="ECO:0000313" key="3">
    <source>
        <dbReference type="EMBL" id="CAL1712036.1"/>
    </source>
</evidence>
<evidence type="ECO:0000259" key="2">
    <source>
        <dbReference type="Pfam" id="PF12937"/>
    </source>
</evidence>
<dbReference type="Gene3D" id="1.20.1280.50">
    <property type="match status" value="1"/>
</dbReference>
<sequence length="611" mass="68433">MLAVSPVEPPCKTPPPQKRKAETTSYTSAKKLTKKIRMSPLQVQKAALHAEMTRIIALGSTIGKAGILQLLTEKYRGFNAGRGPCRLPRDVLSKIFTFYVDATRGLPRKVNSPPMEYSWMAVSQVCHLWRIAALKTPAIWTNISIPPANDILVNEQLDRSEDASLRIEIALSPKTITSWVAILCARWRWREMTLDLTLCPPITSPLAGWKHCGVQVLTLRSRQMQPLPIVMDMQEGDIAHLHTLSIMNLRVPCTHPMFRSSLTTLKITCSTYGHLSTTPLEDMISELGRMPNLEHLSIEKLIGIPEDLLGQTVAELSRLSTFYILDTPTGIIGLLDHMTFPSTTVVRLMLDLSELCDEEPSKLGQAIVSRLNVIRSQQEPEAGPVCFPSAQLQQFNASISDITISLHAYAVPSSLYPFSLQIPIFTIGIQGTRPVLRETGQSGGFADFITQFPLSSIRTFQMSVPLWKDGSAMVWIPMLQRMDKLDKLIVFGTECVGSFPGILSCWKMNSPSYQIEGHEDIHPFQGLRKLQFMQATVTTSTLESLESAFRSLQYYPLRMKRFILEGCEFEDENYAGLVPAIEAIKEACGVDEHDIRTREGYNLYVFTFNTP</sequence>
<evidence type="ECO:0000256" key="1">
    <source>
        <dbReference type="SAM" id="MobiDB-lite"/>
    </source>
</evidence>
<gene>
    <name evidence="3" type="ORF">GFSPODELE1_LOCUS8630</name>
</gene>
<dbReference type="EMBL" id="OZ037949">
    <property type="protein sequence ID" value="CAL1712036.1"/>
    <property type="molecule type" value="Genomic_DNA"/>
</dbReference>
<feature type="region of interest" description="Disordered" evidence="1">
    <location>
        <begin position="1"/>
        <end position="26"/>
    </location>
</feature>
<protein>
    <recommendedName>
        <fullName evidence="2">F-box domain-containing protein</fullName>
    </recommendedName>
</protein>
<feature type="compositionally biased region" description="Pro residues" evidence="1">
    <location>
        <begin position="7"/>
        <end position="16"/>
    </location>
</feature>
<evidence type="ECO:0000313" key="4">
    <source>
        <dbReference type="Proteomes" id="UP001497453"/>
    </source>
</evidence>
<reference evidence="4" key="1">
    <citation type="submission" date="2024-04" db="EMBL/GenBank/DDBJ databases">
        <authorList>
            <person name="Shaw F."/>
            <person name="Minotto A."/>
        </authorList>
    </citation>
    <scope>NUCLEOTIDE SEQUENCE [LARGE SCALE GENOMIC DNA]</scope>
</reference>
<accession>A0ABP1DW48</accession>
<dbReference type="Proteomes" id="UP001497453">
    <property type="component" value="Chromosome 6"/>
</dbReference>
<proteinExistence type="predicted"/>